<dbReference type="AlphaFoldDB" id="A0A6G0ZAS3"/>
<name>A0A6G0ZAS3_APHCR</name>
<dbReference type="EMBL" id="VUJU01000858">
    <property type="protein sequence ID" value="KAF0767971.1"/>
    <property type="molecule type" value="Genomic_DNA"/>
</dbReference>
<keyword evidence="2" id="KW-1185">Reference proteome</keyword>
<proteinExistence type="predicted"/>
<sequence length="116" mass="13754">MHIQTAASKIKRNELDKKIVEVGPGDNFNTEIFPQFISKNMRYKCSILLCTYIGLSKKRCPHGLPPCITYKFIERNQIELHLMHHGENLYKCQHCDYIDFNRVYMETHMRNTHLLV</sequence>
<dbReference type="Proteomes" id="UP000478052">
    <property type="component" value="Unassembled WGS sequence"/>
</dbReference>
<protein>
    <submittedName>
        <fullName evidence="1">Zinc finger Y-chromosomal protein 2</fullName>
    </submittedName>
</protein>
<accession>A0A6G0ZAS3</accession>
<organism evidence="1 2">
    <name type="scientific">Aphis craccivora</name>
    <name type="common">Cowpea aphid</name>
    <dbReference type="NCBI Taxonomy" id="307492"/>
    <lineage>
        <taxon>Eukaryota</taxon>
        <taxon>Metazoa</taxon>
        <taxon>Ecdysozoa</taxon>
        <taxon>Arthropoda</taxon>
        <taxon>Hexapoda</taxon>
        <taxon>Insecta</taxon>
        <taxon>Pterygota</taxon>
        <taxon>Neoptera</taxon>
        <taxon>Paraneoptera</taxon>
        <taxon>Hemiptera</taxon>
        <taxon>Sternorrhyncha</taxon>
        <taxon>Aphidomorpha</taxon>
        <taxon>Aphidoidea</taxon>
        <taxon>Aphididae</taxon>
        <taxon>Aphidini</taxon>
        <taxon>Aphis</taxon>
        <taxon>Aphis</taxon>
    </lineage>
</organism>
<gene>
    <name evidence="1" type="ORF">FWK35_00006334</name>
</gene>
<comment type="caution">
    <text evidence="1">The sequence shown here is derived from an EMBL/GenBank/DDBJ whole genome shotgun (WGS) entry which is preliminary data.</text>
</comment>
<dbReference type="OrthoDB" id="6615389at2759"/>
<evidence type="ECO:0000313" key="1">
    <source>
        <dbReference type="EMBL" id="KAF0767971.1"/>
    </source>
</evidence>
<evidence type="ECO:0000313" key="2">
    <source>
        <dbReference type="Proteomes" id="UP000478052"/>
    </source>
</evidence>
<reference evidence="1 2" key="1">
    <citation type="submission" date="2019-08" db="EMBL/GenBank/DDBJ databases">
        <title>Whole genome of Aphis craccivora.</title>
        <authorList>
            <person name="Voronova N.V."/>
            <person name="Shulinski R.S."/>
            <person name="Bandarenka Y.V."/>
            <person name="Zhorov D.G."/>
            <person name="Warner D."/>
        </authorList>
    </citation>
    <scope>NUCLEOTIDE SEQUENCE [LARGE SCALE GENOMIC DNA]</scope>
    <source>
        <strain evidence="1">180601</strain>
        <tissue evidence="1">Whole Body</tissue>
    </source>
</reference>